<dbReference type="SUPFAM" id="SSF56219">
    <property type="entry name" value="DNase I-like"/>
    <property type="match status" value="1"/>
</dbReference>
<comment type="caution">
    <text evidence="2">The sequence shown here is derived from an EMBL/GenBank/DDBJ whole genome shotgun (WGS) entry which is preliminary data.</text>
</comment>
<dbReference type="GO" id="GO:0016020">
    <property type="term" value="C:membrane"/>
    <property type="evidence" value="ECO:0007669"/>
    <property type="project" value="GOC"/>
</dbReference>
<dbReference type="AlphaFoldDB" id="A0A1F7XY76"/>
<dbReference type="PANTHER" id="PTHR14859:SF1">
    <property type="entry name" value="PGAP2-INTERACTING PROTEIN"/>
    <property type="match status" value="1"/>
</dbReference>
<evidence type="ECO:0000313" key="2">
    <source>
        <dbReference type="EMBL" id="OGM19981.1"/>
    </source>
</evidence>
<dbReference type="EMBL" id="MGGD01000048">
    <property type="protein sequence ID" value="OGM19981.1"/>
    <property type="molecule type" value="Genomic_DNA"/>
</dbReference>
<dbReference type="InterPro" id="IPR051916">
    <property type="entry name" value="GPI-anchor_lipid_remodeler"/>
</dbReference>
<feature type="domain" description="Endonuclease/exonuclease/phosphatase" evidence="1">
    <location>
        <begin position="6"/>
        <end position="220"/>
    </location>
</feature>
<accession>A0A1F7XY76</accession>
<dbReference type="InterPro" id="IPR036691">
    <property type="entry name" value="Endo/exonu/phosph_ase_sf"/>
</dbReference>
<reference evidence="2 3" key="1">
    <citation type="journal article" date="2016" name="Nat. Commun.">
        <title>Thousands of microbial genomes shed light on interconnected biogeochemical processes in an aquifer system.</title>
        <authorList>
            <person name="Anantharaman K."/>
            <person name="Brown C.T."/>
            <person name="Hug L.A."/>
            <person name="Sharon I."/>
            <person name="Castelle C.J."/>
            <person name="Probst A.J."/>
            <person name="Thomas B.C."/>
            <person name="Singh A."/>
            <person name="Wilkins M.J."/>
            <person name="Karaoz U."/>
            <person name="Brodie E.L."/>
            <person name="Williams K.H."/>
            <person name="Hubbard S.S."/>
            <person name="Banfield J.F."/>
        </authorList>
    </citation>
    <scope>NUCLEOTIDE SEQUENCE [LARGE SCALE GENOMIC DNA]</scope>
</reference>
<proteinExistence type="predicted"/>
<dbReference type="GO" id="GO:0003677">
    <property type="term" value="F:DNA binding"/>
    <property type="evidence" value="ECO:0007669"/>
    <property type="project" value="InterPro"/>
</dbReference>
<sequence>MKLKILSWNIWIDGDFDGITSFIKQSKADVIGLQEVKDNDPERKIINYLQKLGYEYVFAPVLKIWGGKEYKDGPAVFSKYPIKNDKKYILTENESRAVAQADIQIKYKLLHVFSTHLSHTHQKPSEIQDEQARNLIKLIPEKNSILMGDFNALPESNTIKIVERYMTNVDEKNQPTWSVYEKGCETCRIKEIIHRLDYIFISKNLQAENYNVESSRASDHLPISVTVEL</sequence>
<name>A0A1F7XY76_9BACT</name>
<dbReference type="PROSITE" id="PS00726">
    <property type="entry name" value="AP_NUCLEASE_F1_1"/>
    <property type="match status" value="1"/>
</dbReference>
<dbReference type="PANTHER" id="PTHR14859">
    <property type="entry name" value="CALCOFLUOR WHITE HYPERSENSITIVE PROTEIN PRECURSOR"/>
    <property type="match status" value="1"/>
</dbReference>
<evidence type="ECO:0000313" key="3">
    <source>
        <dbReference type="Proteomes" id="UP000176741"/>
    </source>
</evidence>
<evidence type="ECO:0000259" key="1">
    <source>
        <dbReference type="Pfam" id="PF03372"/>
    </source>
</evidence>
<protein>
    <recommendedName>
        <fullName evidence="1">Endonuclease/exonuclease/phosphatase domain-containing protein</fullName>
    </recommendedName>
</protein>
<dbReference type="GO" id="GO:0006281">
    <property type="term" value="P:DNA repair"/>
    <property type="evidence" value="ECO:0007669"/>
    <property type="project" value="InterPro"/>
</dbReference>
<organism evidence="2 3">
    <name type="scientific">Candidatus Woesebacteria bacterium RIFCSPHIGHO2_01_FULL_38_26b</name>
    <dbReference type="NCBI Taxonomy" id="1802491"/>
    <lineage>
        <taxon>Bacteria</taxon>
        <taxon>Candidatus Woeseibacteriota</taxon>
    </lineage>
</organism>
<gene>
    <name evidence="2" type="ORF">A2771_00635</name>
</gene>
<dbReference type="Gene3D" id="3.60.10.10">
    <property type="entry name" value="Endonuclease/exonuclease/phosphatase"/>
    <property type="match status" value="1"/>
</dbReference>
<dbReference type="InterPro" id="IPR005135">
    <property type="entry name" value="Endo/exonuclease/phosphatase"/>
</dbReference>
<dbReference type="Pfam" id="PF03372">
    <property type="entry name" value="Exo_endo_phos"/>
    <property type="match status" value="1"/>
</dbReference>
<dbReference type="GO" id="GO:0006506">
    <property type="term" value="P:GPI anchor biosynthetic process"/>
    <property type="evidence" value="ECO:0007669"/>
    <property type="project" value="TreeGrafter"/>
</dbReference>
<dbReference type="Proteomes" id="UP000176741">
    <property type="component" value="Unassembled WGS sequence"/>
</dbReference>
<dbReference type="GO" id="GO:0004519">
    <property type="term" value="F:endonuclease activity"/>
    <property type="evidence" value="ECO:0007669"/>
    <property type="project" value="InterPro"/>
</dbReference>
<dbReference type="InterPro" id="IPR020847">
    <property type="entry name" value="AP_endonuclease_F1_BS"/>
</dbReference>